<accession>A0A448X1D8</accession>
<dbReference type="SUPFAM" id="SSF81321">
    <property type="entry name" value="Family A G protein-coupled receptor-like"/>
    <property type="match status" value="1"/>
</dbReference>
<dbReference type="EMBL" id="CAAALY010075970">
    <property type="protein sequence ID" value="VEL25737.1"/>
    <property type="molecule type" value="Genomic_DNA"/>
</dbReference>
<comment type="caution">
    <text evidence="1">The sequence shown here is derived from an EMBL/GenBank/DDBJ whole genome shotgun (WGS) entry which is preliminary data.</text>
</comment>
<organism evidence="1 2">
    <name type="scientific">Protopolystoma xenopodis</name>
    <dbReference type="NCBI Taxonomy" id="117903"/>
    <lineage>
        <taxon>Eukaryota</taxon>
        <taxon>Metazoa</taxon>
        <taxon>Spiralia</taxon>
        <taxon>Lophotrochozoa</taxon>
        <taxon>Platyhelminthes</taxon>
        <taxon>Monogenea</taxon>
        <taxon>Polyopisthocotylea</taxon>
        <taxon>Polystomatidea</taxon>
        <taxon>Polystomatidae</taxon>
        <taxon>Protopolystoma</taxon>
    </lineage>
</organism>
<dbReference type="Proteomes" id="UP000784294">
    <property type="component" value="Unassembled WGS sequence"/>
</dbReference>
<keyword evidence="2" id="KW-1185">Reference proteome</keyword>
<proteinExistence type="predicted"/>
<reference evidence="1" key="1">
    <citation type="submission" date="2018-11" db="EMBL/GenBank/DDBJ databases">
        <authorList>
            <consortium name="Pathogen Informatics"/>
        </authorList>
    </citation>
    <scope>NUCLEOTIDE SEQUENCE</scope>
</reference>
<evidence type="ECO:0000313" key="2">
    <source>
        <dbReference type="Proteomes" id="UP000784294"/>
    </source>
</evidence>
<evidence type="ECO:0000313" key="1">
    <source>
        <dbReference type="EMBL" id="VEL25737.1"/>
    </source>
</evidence>
<dbReference type="Gene3D" id="1.20.1070.10">
    <property type="entry name" value="Rhodopsin 7-helix transmembrane proteins"/>
    <property type="match status" value="1"/>
</dbReference>
<protein>
    <submittedName>
        <fullName evidence="1">Uncharacterized protein</fullName>
    </submittedName>
</protein>
<dbReference type="AlphaFoldDB" id="A0A448X1D8"/>
<name>A0A448X1D8_9PLAT</name>
<sequence>MTPKLPEFTQRPQKEHDLPRVCVKNKSVSAAARSGSGKSGSLLVILLCTSFALFEAPSFVSKIASYSLGDENTVLLGHIANLATSIDSFVNLFIYLFSNRQFCATILSYFQSHQPGIRRAGTETTVLDPLNSTRNHQKKIRISLAPLESGRRRRSTEQNTEYASMGRNSPEILAEPSRTKLADGFNWITTIPIKGKSFFINRSSTVLAAPVSYANRRVRKSLDAFTSPITPTNSPSLEASALAQCDGQKSDNKCIKIIIEPSWSVGGRKFAGALRNEETNLDLAKIMIVEGSGDESKSIRSEIVESPTRQEPAGPKVGDSSLLYTILQMTKGQCEDELHYTRETHI</sequence>
<gene>
    <name evidence="1" type="ORF">PXEA_LOCUS19177</name>
</gene>